<dbReference type="RefSeq" id="WP_323450031.1">
    <property type="nucleotide sequence ID" value="NZ_BSBI01000013.1"/>
</dbReference>
<comment type="caution">
    <text evidence="1">The sequence shown here is derived from an EMBL/GenBank/DDBJ whole genome shotgun (WGS) entry which is preliminary data.</text>
</comment>
<reference evidence="1 2" key="1">
    <citation type="submission" date="2022-10" db="EMBL/GenBank/DDBJ databases">
        <title>Draft genome sequence of Streptomyces sp. YSPA8.</title>
        <authorList>
            <person name="Moriuchi R."/>
            <person name="Dohra H."/>
            <person name="Yamamura H."/>
            <person name="Kodani S."/>
        </authorList>
    </citation>
    <scope>NUCLEOTIDE SEQUENCE [LARGE SCALE GENOMIC DNA]</scope>
    <source>
        <strain evidence="1 2">YSPA8</strain>
    </source>
</reference>
<evidence type="ECO:0000313" key="2">
    <source>
        <dbReference type="Proteomes" id="UP001291653"/>
    </source>
</evidence>
<organism evidence="1 2">
    <name type="scientific">Streptomyces yaizuensis</name>
    <dbReference type="NCBI Taxonomy" id="2989713"/>
    <lineage>
        <taxon>Bacteria</taxon>
        <taxon>Bacillati</taxon>
        <taxon>Actinomycetota</taxon>
        <taxon>Actinomycetes</taxon>
        <taxon>Kitasatosporales</taxon>
        <taxon>Streptomycetaceae</taxon>
        <taxon>Streptomyces</taxon>
    </lineage>
</organism>
<sequence>MLTQIADSQQLELLSDTSLVTPVRTSTDTRLTITEQFVAFDQENPWVYSTLERLVSERLATGASRIGVKALFEALRWQLPHGISGLNNNFTSLYARKLIEHHPGWASVFELRRRRTA</sequence>
<gene>
    <name evidence="1" type="ORF">SYYSPA8_27115</name>
</gene>
<accession>A0ABQ5P615</accession>
<dbReference type="EMBL" id="BSBI01000013">
    <property type="protein sequence ID" value="GLF98042.1"/>
    <property type="molecule type" value="Genomic_DNA"/>
</dbReference>
<name>A0ABQ5P615_9ACTN</name>
<proteinExistence type="predicted"/>
<protein>
    <submittedName>
        <fullName evidence="1">Uncharacterized protein</fullName>
    </submittedName>
</protein>
<keyword evidence="2" id="KW-1185">Reference proteome</keyword>
<dbReference type="Proteomes" id="UP001291653">
    <property type="component" value="Unassembled WGS sequence"/>
</dbReference>
<evidence type="ECO:0000313" key="1">
    <source>
        <dbReference type="EMBL" id="GLF98042.1"/>
    </source>
</evidence>